<accession>A0ABT8HAE1</accession>
<dbReference type="PRINTS" id="PR01270">
    <property type="entry name" value="HDASUPER"/>
</dbReference>
<keyword evidence="5" id="KW-0862">Zinc</keyword>
<dbReference type="InterPro" id="IPR023801">
    <property type="entry name" value="His_deacetylse_dom"/>
</dbReference>
<keyword evidence="8" id="KW-1185">Reference proteome</keyword>
<evidence type="ECO:0000256" key="5">
    <source>
        <dbReference type="ARBA" id="ARBA00022833"/>
    </source>
</evidence>
<gene>
    <name evidence="7" type="ORF">QYF68_07800</name>
</gene>
<reference evidence="7" key="1">
    <citation type="submission" date="2023-07" db="EMBL/GenBank/DDBJ databases">
        <title>Degradation of tert-butanol by M. austroafricanum TBA100.</title>
        <authorList>
            <person name="Helbich S."/>
            <person name="Vainshtein Y."/>
        </authorList>
    </citation>
    <scope>NUCLEOTIDE SEQUENCE</scope>
    <source>
        <strain evidence="7">TBA100</strain>
    </source>
</reference>
<dbReference type="InterPro" id="IPR000286">
    <property type="entry name" value="HDACs"/>
</dbReference>
<evidence type="ECO:0000256" key="1">
    <source>
        <dbReference type="ARBA" id="ARBA00001947"/>
    </source>
</evidence>
<evidence type="ECO:0000256" key="2">
    <source>
        <dbReference type="ARBA" id="ARBA00005947"/>
    </source>
</evidence>
<dbReference type="SUPFAM" id="SSF52768">
    <property type="entry name" value="Arginase/deacetylase"/>
    <property type="match status" value="1"/>
</dbReference>
<organism evidence="7 8">
    <name type="scientific">Mycolicibacterium austroafricanum</name>
    <name type="common">Mycobacterium austroafricanum</name>
    <dbReference type="NCBI Taxonomy" id="39687"/>
    <lineage>
        <taxon>Bacteria</taxon>
        <taxon>Bacillati</taxon>
        <taxon>Actinomycetota</taxon>
        <taxon>Actinomycetes</taxon>
        <taxon>Mycobacteriales</taxon>
        <taxon>Mycobacteriaceae</taxon>
        <taxon>Mycolicibacterium</taxon>
    </lineage>
</organism>
<keyword evidence="4" id="KW-0378">Hydrolase</keyword>
<dbReference type="Gene3D" id="3.40.800.20">
    <property type="entry name" value="Histone deacetylase domain"/>
    <property type="match status" value="1"/>
</dbReference>
<evidence type="ECO:0000313" key="7">
    <source>
        <dbReference type="EMBL" id="MDN4517734.1"/>
    </source>
</evidence>
<dbReference type="Pfam" id="PF00850">
    <property type="entry name" value="Hist_deacetyl"/>
    <property type="match status" value="1"/>
</dbReference>
<evidence type="ECO:0000313" key="8">
    <source>
        <dbReference type="Proteomes" id="UP001172687"/>
    </source>
</evidence>
<evidence type="ECO:0000256" key="3">
    <source>
        <dbReference type="ARBA" id="ARBA00022723"/>
    </source>
</evidence>
<comment type="similarity">
    <text evidence="2">Belongs to the histone deacetylase family.</text>
</comment>
<dbReference type="CDD" id="cd10001">
    <property type="entry name" value="HDAC_classII_APAH"/>
    <property type="match status" value="1"/>
</dbReference>
<sequence>MSDNAIPVVTCPGHIGHRPQVEVQCGRPIVAFDTVARMSAVEQALRGDDRVRMQPPSADLAVSGLITRVHDPDLVEFLANAWVQQSGPGDDIELIFADTFAHPGLHAPGTATKRPHQAGAFGRYCFDTITGVGPDTYDAALGSVATAVTAAAHTLQGVPLTLALSRPPGHHVSTDVFGGGCYLNNAAITAQWMRDHGADKVAIVDIDFHHGNGTQAIFYERGDVFYTSLHGHPDRCFPYFTGYADETGYGAGRGTTLNVPMPEGIEGPQYLARLESTLAATAAQRPDAVIVSLGFDTYRSDPAGDALLNTVDYFAVGQAFGQLGCPVLAILEGGYAVADLGANVRAWVDGAAGTNASYPGAVNGHG</sequence>
<comment type="caution">
    <text evidence="7">The sequence shown here is derived from an EMBL/GenBank/DDBJ whole genome shotgun (WGS) entry which is preliminary data.</text>
</comment>
<evidence type="ECO:0000256" key="4">
    <source>
        <dbReference type="ARBA" id="ARBA00022801"/>
    </source>
</evidence>
<dbReference type="InterPro" id="IPR023696">
    <property type="entry name" value="Ureohydrolase_dom_sf"/>
</dbReference>
<comment type="cofactor">
    <cofactor evidence="1">
        <name>Zn(2+)</name>
        <dbReference type="ChEBI" id="CHEBI:29105"/>
    </cofactor>
</comment>
<protein>
    <submittedName>
        <fullName evidence="7">Histone deacetylase family protein</fullName>
    </submittedName>
</protein>
<dbReference type="EMBL" id="JAUHTC010000033">
    <property type="protein sequence ID" value="MDN4517734.1"/>
    <property type="molecule type" value="Genomic_DNA"/>
</dbReference>
<dbReference type="Proteomes" id="UP001172687">
    <property type="component" value="Unassembled WGS sequence"/>
</dbReference>
<keyword evidence="3" id="KW-0479">Metal-binding</keyword>
<dbReference type="RefSeq" id="WP_105387638.1">
    <property type="nucleotide sequence ID" value="NZ_CP070380.1"/>
</dbReference>
<feature type="domain" description="Histone deacetylase" evidence="6">
    <location>
        <begin position="37"/>
        <end position="348"/>
    </location>
</feature>
<name>A0ABT8HAE1_MYCAO</name>
<dbReference type="InterPro" id="IPR037138">
    <property type="entry name" value="His_deacetylse_dom_sf"/>
</dbReference>
<proteinExistence type="inferred from homology"/>
<dbReference type="PANTHER" id="PTHR10625:SF17">
    <property type="entry name" value="HISTONE DEACETYLASE 8"/>
    <property type="match status" value="1"/>
</dbReference>
<evidence type="ECO:0000259" key="6">
    <source>
        <dbReference type="Pfam" id="PF00850"/>
    </source>
</evidence>
<dbReference type="PANTHER" id="PTHR10625">
    <property type="entry name" value="HISTONE DEACETYLASE HDAC1-RELATED"/>
    <property type="match status" value="1"/>
</dbReference>